<evidence type="ECO:0000313" key="6">
    <source>
        <dbReference type="EMBL" id="QEC55008.1"/>
    </source>
</evidence>
<dbReference type="KEGG" id="fgg:FSB75_03515"/>
<dbReference type="GO" id="GO:0016020">
    <property type="term" value="C:membrane"/>
    <property type="evidence" value="ECO:0007669"/>
    <property type="project" value="UniProtKB-SubCell"/>
</dbReference>
<proteinExistence type="predicted"/>
<feature type="transmembrane region" description="Helical" evidence="5">
    <location>
        <begin position="78"/>
        <end position="95"/>
    </location>
</feature>
<keyword evidence="7" id="KW-1185">Reference proteome</keyword>
<dbReference type="Pfam" id="PF01040">
    <property type="entry name" value="UbiA"/>
    <property type="match status" value="1"/>
</dbReference>
<organism evidence="6 7">
    <name type="scientific">Flavisolibacter ginsenosidimutans</name>
    <dbReference type="NCBI Taxonomy" id="661481"/>
    <lineage>
        <taxon>Bacteria</taxon>
        <taxon>Pseudomonadati</taxon>
        <taxon>Bacteroidota</taxon>
        <taxon>Chitinophagia</taxon>
        <taxon>Chitinophagales</taxon>
        <taxon>Chitinophagaceae</taxon>
        <taxon>Flavisolibacter</taxon>
    </lineage>
</organism>
<comment type="subcellular location">
    <subcellularLocation>
        <location evidence="1">Membrane</location>
        <topology evidence="1">Multi-pass membrane protein</topology>
    </subcellularLocation>
</comment>
<feature type="transmembrane region" description="Helical" evidence="5">
    <location>
        <begin position="208"/>
        <end position="226"/>
    </location>
</feature>
<evidence type="ECO:0008006" key="8">
    <source>
        <dbReference type="Google" id="ProtNLM"/>
    </source>
</evidence>
<dbReference type="GO" id="GO:0016765">
    <property type="term" value="F:transferase activity, transferring alkyl or aryl (other than methyl) groups"/>
    <property type="evidence" value="ECO:0007669"/>
    <property type="project" value="InterPro"/>
</dbReference>
<dbReference type="RefSeq" id="WP_146782841.1">
    <property type="nucleotide sequence ID" value="NZ_BAABIO010000006.1"/>
</dbReference>
<sequence length="280" mass="32212">MFKKIFDFFVFTSLFIACCAVLMVYQTGLLFHVQFPFALYAFVFSGSVCSYNFHWYLTPPDVTEESYKVKWNISNRPLHLVLFILGLLGAAFTSFLLLKHWMWLGVTAFLTFLYSAPKIDHPLTTWLRRIAVGKTIFLAASWAHITSMLPLLVVQGGVSFAQVLFVANRFFFIYAICIVFDRRDVEEDRKAGIKSLITYFDAKGIDRLFWASMLLTLLTSLLLLKWLSVSDVIILLIPAFIMSLLYQKSKQTSSDYLYYFLLDGLMALSAPILILLRFAR</sequence>
<evidence type="ECO:0000256" key="2">
    <source>
        <dbReference type="ARBA" id="ARBA00022692"/>
    </source>
</evidence>
<accession>A0A5B8UES7</accession>
<feature type="transmembrane region" description="Helical" evidence="5">
    <location>
        <begin position="159"/>
        <end position="180"/>
    </location>
</feature>
<evidence type="ECO:0000256" key="4">
    <source>
        <dbReference type="ARBA" id="ARBA00023136"/>
    </source>
</evidence>
<keyword evidence="2 5" id="KW-0812">Transmembrane</keyword>
<keyword evidence="4 5" id="KW-0472">Membrane</keyword>
<dbReference type="OrthoDB" id="1467772at2"/>
<evidence type="ECO:0000256" key="5">
    <source>
        <dbReference type="SAM" id="Phobius"/>
    </source>
</evidence>
<evidence type="ECO:0000313" key="7">
    <source>
        <dbReference type="Proteomes" id="UP000321204"/>
    </source>
</evidence>
<dbReference type="PROSITE" id="PS51257">
    <property type="entry name" value="PROKAR_LIPOPROTEIN"/>
    <property type="match status" value="1"/>
</dbReference>
<reference evidence="6 7" key="1">
    <citation type="journal article" date="2015" name="Int. J. Syst. Evol. Microbiol.">
        <title>Flavisolibacter ginsenosidimutans sp. nov., with ginsenoside-converting activity isolated from soil used for cultivating ginseng.</title>
        <authorList>
            <person name="Zhao Y."/>
            <person name="Liu Q."/>
            <person name="Kang M.S."/>
            <person name="Jin F."/>
            <person name="Yu H."/>
            <person name="Im W.T."/>
        </authorList>
    </citation>
    <scope>NUCLEOTIDE SEQUENCE [LARGE SCALE GENOMIC DNA]</scope>
    <source>
        <strain evidence="6 7">Gsoil 636</strain>
    </source>
</reference>
<evidence type="ECO:0000256" key="1">
    <source>
        <dbReference type="ARBA" id="ARBA00004141"/>
    </source>
</evidence>
<dbReference type="Proteomes" id="UP000321204">
    <property type="component" value="Chromosome"/>
</dbReference>
<feature type="transmembrane region" description="Helical" evidence="5">
    <location>
        <begin position="101"/>
        <end position="119"/>
    </location>
</feature>
<dbReference type="AlphaFoldDB" id="A0A5B8UES7"/>
<evidence type="ECO:0000256" key="3">
    <source>
        <dbReference type="ARBA" id="ARBA00022989"/>
    </source>
</evidence>
<name>A0A5B8UES7_9BACT</name>
<protein>
    <recommendedName>
        <fullName evidence="8">UbiA prenyltransferase family protein</fullName>
    </recommendedName>
</protein>
<feature type="transmembrane region" description="Helical" evidence="5">
    <location>
        <begin position="256"/>
        <end position="279"/>
    </location>
</feature>
<keyword evidence="3 5" id="KW-1133">Transmembrane helix</keyword>
<feature type="transmembrane region" description="Helical" evidence="5">
    <location>
        <begin position="37"/>
        <end position="57"/>
    </location>
</feature>
<dbReference type="EMBL" id="CP042433">
    <property type="protein sequence ID" value="QEC55008.1"/>
    <property type="molecule type" value="Genomic_DNA"/>
</dbReference>
<gene>
    <name evidence="6" type="ORF">FSB75_03515</name>
</gene>
<feature type="transmembrane region" description="Helical" evidence="5">
    <location>
        <begin position="5"/>
        <end position="25"/>
    </location>
</feature>
<feature type="transmembrane region" description="Helical" evidence="5">
    <location>
        <begin position="131"/>
        <end position="153"/>
    </location>
</feature>
<dbReference type="InterPro" id="IPR000537">
    <property type="entry name" value="UbiA_prenyltransferase"/>
</dbReference>